<dbReference type="EMBL" id="PGTS01000004">
    <property type="protein sequence ID" value="PKR49441.1"/>
    <property type="molecule type" value="Genomic_DNA"/>
</dbReference>
<evidence type="ECO:0000313" key="1">
    <source>
        <dbReference type="EMBL" id="PKR49441.1"/>
    </source>
</evidence>
<comment type="caution">
    <text evidence="1">The sequence shown here is derived from an EMBL/GenBank/DDBJ whole genome shotgun (WGS) entry which is preliminary data.</text>
</comment>
<name>A0ABX4R7K1_9PROT</name>
<evidence type="ECO:0000313" key="2">
    <source>
        <dbReference type="Proteomes" id="UP000233365"/>
    </source>
</evidence>
<gene>
    <name evidence="1" type="ORF">CU041_13430</name>
</gene>
<dbReference type="InterPro" id="IPR045767">
    <property type="entry name" value="DUF6134"/>
</dbReference>
<accession>A0ABX4R7K1</accession>
<protein>
    <submittedName>
        <fullName evidence="1">Uncharacterized protein</fullName>
    </submittedName>
</protein>
<proteinExistence type="predicted"/>
<keyword evidence="2" id="KW-1185">Reference proteome</keyword>
<dbReference type="Proteomes" id="UP000233365">
    <property type="component" value="Unassembled WGS sequence"/>
</dbReference>
<dbReference type="Pfam" id="PF19630">
    <property type="entry name" value="DUF6134"/>
    <property type="match status" value="1"/>
</dbReference>
<dbReference type="RefSeq" id="WP_101247295.1">
    <property type="nucleotide sequence ID" value="NZ_PGTS01000004.1"/>
</dbReference>
<sequence>MIDVSKHVRPVLCAVAILAAIGIGGIPKMAHGSPIKFDDSPMPSNGLATDTALSTAFERPDTCKGFDPIKRYGPELKFQIRRNDAPVGVHSVTFNRGRDGLQVVAQSNIDISILGFNAYRFAYRSESIWQGNRLMRLSVNVDDDGERTDVTATRESNHLVVNGPGGRQVIRTDIFPTDHWHCGVLARKSVLNTITGKPNDVTITAGQSEMLRTMDGSIRATGFRYNGELKTDAWYDHLGRWVGLQFRARDGSTITYRCMNCQTRNAAKEQG</sequence>
<organism evidence="1 2">
    <name type="scientific">Thalassospira povalilytica</name>
    <dbReference type="NCBI Taxonomy" id="732237"/>
    <lineage>
        <taxon>Bacteria</taxon>
        <taxon>Pseudomonadati</taxon>
        <taxon>Pseudomonadota</taxon>
        <taxon>Alphaproteobacteria</taxon>
        <taxon>Rhodospirillales</taxon>
        <taxon>Thalassospiraceae</taxon>
        <taxon>Thalassospira</taxon>
    </lineage>
</organism>
<reference evidence="1 2" key="1">
    <citation type="submission" date="2017-11" db="EMBL/GenBank/DDBJ databases">
        <title>Biodiversity and function of Thalassospira species in the particle-attached aromatic-hydrocarbon-degrading consortia from the surface seawater of the China South Sea.</title>
        <authorList>
            <person name="Dong C."/>
            <person name="Liu R."/>
            <person name="Shao Z."/>
        </authorList>
    </citation>
    <scope>NUCLEOTIDE SEQUENCE [LARGE SCALE GENOMIC DNA]</scope>
    <source>
        <strain evidence="1 2">139Z-12</strain>
    </source>
</reference>